<sequence>MLGRAALLRAPAPEEERAALLAPDGAEAPDDNNGAREAAAKRAPACACGGGGGGDGYDDEDDDDDELLRCVTLSAYGGEADFLARSPRLAPRADGRPAFSAYVVFAAASALGLKPACCLAFLYYYRAFGDATFAVAGAAATLAYYARLAAAAGFLWAGVRADRLPFGRGARALLAALALARAAVFAALALPPALADPALFLRLRAAVAEEAGAARAAPAAALLAALALYAADLVCDVLGFFAPRVWMRVCLGGPVAV</sequence>
<organism evidence="14 15">
    <name type="scientific">Cervid alphaherpesvirus 2</name>
    <dbReference type="NCBI Taxonomy" id="365327"/>
    <lineage>
        <taxon>Viruses</taxon>
        <taxon>Duplodnaviria</taxon>
        <taxon>Heunggongvirae</taxon>
        <taxon>Peploviricota</taxon>
        <taxon>Herviviricetes</taxon>
        <taxon>Herpesvirales</taxon>
        <taxon>Orthoherpesviridae</taxon>
        <taxon>Alphaherpesvirinae</taxon>
        <taxon>Varicellovirus</taxon>
        <taxon>Varicellovirus cervidalpha2</taxon>
    </lineage>
</organism>
<keyword evidence="14" id="KW-0261">Viral envelope protein</keyword>
<evidence type="ECO:0000313" key="14">
    <source>
        <dbReference type="EMBL" id="AVT50760.1"/>
    </source>
</evidence>
<keyword evidence="6 13" id="KW-0812">Transmembrane</keyword>
<feature type="transmembrane region" description="Helical" evidence="13">
    <location>
        <begin position="219"/>
        <end position="241"/>
    </location>
</feature>
<dbReference type="RefSeq" id="YP_010794936.1">
    <property type="nucleotide sequence ID" value="NC_075563.1"/>
</dbReference>
<feature type="transmembrane region" description="Helical" evidence="13">
    <location>
        <begin position="99"/>
        <end position="125"/>
    </location>
</feature>
<proteinExistence type="inferred from homology"/>
<evidence type="ECO:0000256" key="1">
    <source>
        <dbReference type="ARBA" id="ARBA00004252"/>
    </source>
</evidence>
<evidence type="ECO:0000256" key="11">
    <source>
        <dbReference type="ARBA" id="ARBA00023136"/>
    </source>
</evidence>
<dbReference type="InterPro" id="IPR007629">
    <property type="entry name" value="Herpes_UL20"/>
</dbReference>
<dbReference type="KEGG" id="vg:80531952"/>
<keyword evidence="11 13" id="KW-0472">Membrane</keyword>
<dbReference type="EMBL" id="MH036943">
    <property type="protein sequence ID" value="AVT50760.1"/>
    <property type="molecule type" value="Genomic_DNA"/>
</dbReference>
<dbReference type="GO" id="GO:0044200">
    <property type="term" value="C:host cell nuclear membrane"/>
    <property type="evidence" value="ECO:0007669"/>
    <property type="project" value="UniProtKB-SubCell"/>
</dbReference>
<dbReference type="GO" id="GO:0019058">
    <property type="term" value="P:viral life cycle"/>
    <property type="evidence" value="ECO:0007669"/>
    <property type="project" value="InterPro"/>
</dbReference>
<evidence type="ECO:0000256" key="2">
    <source>
        <dbReference type="ARBA" id="ARBA00004328"/>
    </source>
</evidence>
<evidence type="ECO:0000256" key="3">
    <source>
        <dbReference type="ARBA" id="ARBA00004634"/>
    </source>
</evidence>
<keyword evidence="10 13" id="KW-1133">Transmembrane helix</keyword>
<evidence type="ECO:0000256" key="10">
    <source>
        <dbReference type="ARBA" id="ARBA00022989"/>
    </source>
</evidence>
<evidence type="ECO:0000256" key="4">
    <source>
        <dbReference type="ARBA" id="ARBA00007652"/>
    </source>
</evidence>
<keyword evidence="8" id="KW-0946">Virion</keyword>
<protein>
    <submittedName>
        <fullName evidence="14">Envelope protein UL20</fullName>
    </submittedName>
</protein>
<comment type="subcellular location">
    <subcellularLocation>
        <location evidence="1">Host Golgi apparatus membrane</location>
        <topology evidence="1">Multi-pass membrane protein</topology>
    </subcellularLocation>
    <subcellularLocation>
        <location evidence="3">Host nucleus membrane</location>
        <topology evidence="3">Multi-pass membrane protein</topology>
    </subcellularLocation>
    <subcellularLocation>
        <location evidence="2">Virion</location>
    </subcellularLocation>
</comment>
<dbReference type="GeneID" id="80531952"/>
<reference evidence="14 15" key="1">
    <citation type="submission" date="2018-03" db="EMBL/GenBank/DDBJ databases">
        <title>Cervid herpesvirus genomes.</title>
        <authorList>
            <person name="Das Neves C.G."/>
            <person name="Davison A.J."/>
        </authorList>
    </citation>
    <scope>NUCLEOTIDE SEQUENCE [LARGE SCALE GENOMIC DNA]</scope>
    <source>
        <strain evidence="14 15">Norway</strain>
    </source>
</reference>
<gene>
    <name evidence="14" type="primary">UL20</name>
</gene>
<keyword evidence="9" id="KW-1043">Host membrane</keyword>
<evidence type="ECO:0000256" key="13">
    <source>
        <dbReference type="SAM" id="Phobius"/>
    </source>
</evidence>
<name>A0A455JNX0_9ALPH</name>
<evidence type="ECO:0000256" key="12">
    <source>
        <dbReference type="SAM" id="MobiDB-lite"/>
    </source>
</evidence>
<evidence type="ECO:0000256" key="6">
    <source>
        <dbReference type="ARBA" id="ARBA00022692"/>
    </source>
</evidence>
<keyword evidence="7" id="KW-1040">Host Golgi apparatus</keyword>
<comment type="similarity">
    <text evidence="4">Belongs to the alphaherpesvirinae UL20 family.</text>
</comment>
<feature type="transmembrane region" description="Helical" evidence="13">
    <location>
        <begin position="169"/>
        <end position="190"/>
    </location>
</feature>
<dbReference type="Proteomes" id="UP000326033">
    <property type="component" value="Segment"/>
</dbReference>
<evidence type="ECO:0000313" key="15">
    <source>
        <dbReference type="Proteomes" id="UP000326033"/>
    </source>
</evidence>
<dbReference type="GO" id="GO:0044178">
    <property type="term" value="C:host cell Golgi membrane"/>
    <property type="evidence" value="ECO:0007669"/>
    <property type="project" value="UniProtKB-SubCell"/>
</dbReference>
<evidence type="ECO:0000256" key="7">
    <source>
        <dbReference type="ARBA" id="ARBA00022812"/>
    </source>
</evidence>
<accession>A0A455JNX0</accession>
<keyword evidence="5" id="KW-1048">Host nucleus</keyword>
<feature type="transmembrane region" description="Helical" evidence="13">
    <location>
        <begin position="131"/>
        <end position="157"/>
    </location>
</feature>
<feature type="compositionally biased region" description="Low complexity" evidence="12">
    <location>
        <begin position="35"/>
        <end position="47"/>
    </location>
</feature>
<dbReference type="GO" id="GO:0019031">
    <property type="term" value="C:viral envelope"/>
    <property type="evidence" value="ECO:0007669"/>
    <property type="project" value="UniProtKB-KW"/>
</dbReference>
<feature type="compositionally biased region" description="Low complexity" evidence="12">
    <location>
        <begin position="1"/>
        <end position="11"/>
    </location>
</feature>
<feature type="region of interest" description="Disordered" evidence="12">
    <location>
        <begin position="1"/>
        <end position="50"/>
    </location>
</feature>
<evidence type="ECO:0000256" key="8">
    <source>
        <dbReference type="ARBA" id="ARBA00022844"/>
    </source>
</evidence>
<evidence type="ECO:0000256" key="9">
    <source>
        <dbReference type="ARBA" id="ARBA00022870"/>
    </source>
</evidence>
<dbReference type="Pfam" id="PF04544">
    <property type="entry name" value="Herpes_UL20"/>
    <property type="match status" value="1"/>
</dbReference>
<evidence type="ECO:0000256" key="5">
    <source>
        <dbReference type="ARBA" id="ARBA00022562"/>
    </source>
</evidence>
<keyword evidence="15" id="KW-1185">Reference proteome</keyword>